<dbReference type="PANTHER" id="PTHR30055:SF234">
    <property type="entry name" value="HTH-TYPE TRANSCRIPTIONAL REGULATOR BETI"/>
    <property type="match status" value="1"/>
</dbReference>
<evidence type="ECO:0000259" key="5">
    <source>
        <dbReference type="PROSITE" id="PS50977"/>
    </source>
</evidence>
<dbReference type="Gene3D" id="1.10.357.10">
    <property type="entry name" value="Tetracycline Repressor, domain 2"/>
    <property type="match status" value="1"/>
</dbReference>
<keyword evidence="2 4" id="KW-0238">DNA-binding</keyword>
<sequence length="209" mass="23807">MTGTQTELSPRNAFREQQWREAHERYLDCARKVFAGSGYHASTVGDIVEAANGSRATFYAHFRDKADIAAGLFERALPAGAEIYRLAAGFPELTRAAVRAWLDEHVLGFWSRYDVEVMVVNDAMAADPGVAARHYQWGVDAARELRPYLEKWTGAQEQVALTRALLLILQLERLCYHWLVRGVPHDREMMLDILADLWFRELEFLRAGP</sequence>
<evidence type="ECO:0000313" key="7">
    <source>
        <dbReference type="Proteomes" id="UP001597417"/>
    </source>
</evidence>
<dbReference type="InterPro" id="IPR009057">
    <property type="entry name" value="Homeodomain-like_sf"/>
</dbReference>
<evidence type="ECO:0000313" key="6">
    <source>
        <dbReference type="EMBL" id="MFD2416729.1"/>
    </source>
</evidence>
<feature type="domain" description="HTH tetR-type" evidence="5">
    <location>
        <begin position="20"/>
        <end position="80"/>
    </location>
</feature>
<dbReference type="PANTHER" id="PTHR30055">
    <property type="entry name" value="HTH-TYPE TRANSCRIPTIONAL REGULATOR RUTR"/>
    <property type="match status" value="1"/>
</dbReference>
<organism evidence="6 7">
    <name type="scientific">Amycolatopsis pigmentata</name>
    <dbReference type="NCBI Taxonomy" id="450801"/>
    <lineage>
        <taxon>Bacteria</taxon>
        <taxon>Bacillati</taxon>
        <taxon>Actinomycetota</taxon>
        <taxon>Actinomycetes</taxon>
        <taxon>Pseudonocardiales</taxon>
        <taxon>Pseudonocardiaceae</taxon>
        <taxon>Amycolatopsis</taxon>
    </lineage>
</organism>
<accession>A0ABW5FR99</accession>
<feature type="DNA-binding region" description="H-T-H motif" evidence="4">
    <location>
        <begin position="43"/>
        <end position="62"/>
    </location>
</feature>
<dbReference type="SUPFAM" id="SSF46689">
    <property type="entry name" value="Homeodomain-like"/>
    <property type="match status" value="1"/>
</dbReference>
<dbReference type="Proteomes" id="UP001597417">
    <property type="component" value="Unassembled WGS sequence"/>
</dbReference>
<protein>
    <submittedName>
        <fullName evidence="6">TetR/AcrR family transcriptional regulator</fullName>
    </submittedName>
</protein>
<dbReference type="PRINTS" id="PR00455">
    <property type="entry name" value="HTHTETR"/>
</dbReference>
<dbReference type="PROSITE" id="PS50977">
    <property type="entry name" value="HTH_TETR_2"/>
    <property type="match status" value="1"/>
</dbReference>
<dbReference type="Pfam" id="PF00440">
    <property type="entry name" value="TetR_N"/>
    <property type="match status" value="1"/>
</dbReference>
<gene>
    <name evidence="6" type="ORF">ACFSXZ_10375</name>
</gene>
<dbReference type="InterPro" id="IPR050109">
    <property type="entry name" value="HTH-type_TetR-like_transc_reg"/>
</dbReference>
<comment type="caution">
    <text evidence="6">The sequence shown here is derived from an EMBL/GenBank/DDBJ whole genome shotgun (WGS) entry which is preliminary data.</text>
</comment>
<evidence type="ECO:0000256" key="3">
    <source>
        <dbReference type="ARBA" id="ARBA00023163"/>
    </source>
</evidence>
<keyword evidence="1" id="KW-0805">Transcription regulation</keyword>
<keyword evidence="7" id="KW-1185">Reference proteome</keyword>
<dbReference type="RefSeq" id="WP_378263782.1">
    <property type="nucleotide sequence ID" value="NZ_JBHUKR010000006.1"/>
</dbReference>
<keyword evidence="3" id="KW-0804">Transcription</keyword>
<dbReference type="EMBL" id="JBHUKR010000006">
    <property type="protein sequence ID" value="MFD2416729.1"/>
    <property type="molecule type" value="Genomic_DNA"/>
</dbReference>
<dbReference type="InterPro" id="IPR001647">
    <property type="entry name" value="HTH_TetR"/>
</dbReference>
<evidence type="ECO:0000256" key="1">
    <source>
        <dbReference type="ARBA" id="ARBA00023015"/>
    </source>
</evidence>
<reference evidence="7" key="1">
    <citation type="journal article" date="2019" name="Int. J. Syst. Evol. Microbiol.">
        <title>The Global Catalogue of Microorganisms (GCM) 10K type strain sequencing project: providing services to taxonomists for standard genome sequencing and annotation.</title>
        <authorList>
            <consortium name="The Broad Institute Genomics Platform"/>
            <consortium name="The Broad Institute Genome Sequencing Center for Infectious Disease"/>
            <person name="Wu L."/>
            <person name="Ma J."/>
        </authorList>
    </citation>
    <scope>NUCLEOTIDE SEQUENCE [LARGE SCALE GENOMIC DNA]</scope>
    <source>
        <strain evidence="7">CGMCC 4.7645</strain>
    </source>
</reference>
<name>A0ABW5FR99_9PSEU</name>
<evidence type="ECO:0000256" key="2">
    <source>
        <dbReference type="ARBA" id="ARBA00023125"/>
    </source>
</evidence>
<evidence type="ECO:0000256" key="4">
    <source>
        <dbReference type="PROSITE-ProRule" id="PRU00335"/>
    </source>
</evidence>
<proteinExistence type="predicted"/>